<sequence>MSGRPTATPGVSVGDVFASVRAGTAATRADIARLTGLSRTAVTMRVEQLLAQGLISERAEGPSTGGRPPTRLAFDPHAALILAASVGASRAQVAVCDLSGKSLTGTEYEIPAGHSGQDVLTAVADRLDHLLTELGANAAPIFGVGIGVPSAVDMTTGHSMNPAGLGEVAVAEFFAERFGVPVRVDSDVNVLALSEFTHRPEAKDLLLLKVSTGIGVGIIAGGALQRGAWGAAGEIGHIKVSSAADRACRCGDHGCLETVAAGWALLEQSATRGHPLTGLPQLAELANVGDPEALRLVREAGRSIGEVMAAAVNLLNPAVIVICGDLSQAADPLIAGLRERIYQHSSALNTRTLRIETATHAASAGVDACAAMILDHVLAPSAINTRVGGIPASTSR</sequence>
<dbReference type="InterPro" id="IPR036390">
    <property type="entry name" value="WH_DNA-bd_sf"/>
</dbReference>
<dbReference type="Gene3D" id="3.30.420.40">
    <property type="match status" value="2"/>
</dbReference>
<dbReference type="PANTHER" id="PTHR18964:SF173">
    <property type="entry name" value="GLUCOKINASE"/>
    <property type="match status" value="1"/>
</dbReference>
<dbReference type="InterPro" id="IPR036388">
    <property type="entry name" value="WH-like_DNA-bd_sf"/>
</dbReference>
<dbReference type="Pfam" id="PF00480">
    <property type="entry name" value="ROK"/>
    <property type="match status" value="1"/>
</dbReference>
<dbReference type="InterPro" id="IPR000600">
    <property type="entry name" value="ROK"/>
</dbReference>
<keyword evidence="3" id="KW-1185">Reference proteome</keyword>
<evidence type="ECO:0000313" key="2">
    <source>
        <dbReference type="EMBL" id="WTY39251.1"/>
    </source>
</evidence>
<dbReference type="Proteomes" id="UP001621418">
    <property type="component" value="Chromosome"/>
</dbReference>
<name>A0ABZ1NHK3_9NOCA</name>
<comment type="similarity">
    <text evidence="1">Belongs to the ROK (NagC/XylR) family.</text>
</comment>
<dbReference type="EMBL" id="CP109527">
    <property type="protein sequence ID" value="WTY39251.1"/>
    <property type="molecule type" value="Genomic_DNA"/>
</dbReference>
<dbReference type="PROSITE" id="PS00519">
    <property type="entry name" value="HTH_ASNC_1"/>
    <property type="match status" value="1"/>
</dbReference>
<reference evidence="2 3" key="1">
    <citation type="submission" date="2022-10" db="EMBL/GenBank/DDBJ databases">
        <title>The complete genomes of actinobacterial strains from the NBC collection.</title>
        <authorList>
            <person name="Joergensen T.S."/>
            <person name="Alvarez Arevalo M."/>
            <person name="Sterndorff E.B."/>
            <person name="Faurdal D."/>
            <person name="Vuksanovic O."/>
            <person name="Mourched A.-S."/>
            <person name="Charusanti P."/>
            <person name="Shaw S."/>
            <person name="Blin K."/>
            <person name="Weber T."/>
        </authorList>
    </citation>
    <scope>NUCLEOTIDE SEQUENCE [LARGE SCALE GENOMIC DNA]</scope>
    <source>
        <strain evidence="2 3">NBC_01413</strain>
    </source>
</reference>
<dbReference type="InterPro" id="IPR049874">
    <property type="entry name" value="ROK_cs"/>
</dbReference>
<gene>
    <name evidence="2" type="ORF">OG308_16170</name>
</gene>
<evidence type="ECO:0000256" key="1">
    <source>
        <dbReference type="ARBA" id="ARBA00006479"/>
    </source>
</evidence>
<dbReference type="InterPro" id="IPR043129">
    <property type="entry name" value="ATPase_NBD"/>
</dbReference>
<evidence type="ECO:0000313" key="3">
    <source>
        <dbReference type="Proteomes" id="UP001621418"/>
    </source>
</evidence>
<organism evidence="2 3">
    <name type="scientific">Nocardia salmonicida</name>
    <dbReference type="NCBI Taxonomy" id="53431"/>
    <lineage>
        <taxon>Bacteria</taxon>
        <taxon>Bacillati</taxon>
        <taxon>Actinomycetota</taxon>
        <taxon>Actinomycetes</taxon>
        <taxon>Mycobacteriales</taxon>
        <taxon>Nocardiaceae</taxon>
        <taxon>Nocardia</taxon>
    </lineage>
</organism>
<dbReference type="SUPFAM" id="SSF46785">
    <property type="entry name" value="Winged helix' DNA-binding domain"/>
    <property type="match status" value="1"/>
</dbReference>
<dbReference type="InterPro" id="IPR019885">
    <property type="entry name" value="Tscrpt_reg_HTH_AsnC-type_CS"/>
</dbReference>
<protein>
    <submittedName>
        <fullName evidence="2">ROK family transcriptional regulator</fullName>
    </submittedName>
</protein>
<dbReference type="SUPFAM" id="SSF53067">
    <property type="entry name" value="Actin-like ATPase domain"/>
    <property type="match status" value="1"/>
</dbReference>
<accession>A0ABZ1NHK3</accession>
<dbReference type="RefSeq" id="WP_405151201.1">
    <property type="nucleotide sequence ID" value="NZ_CP109527.1"/>
</dbReference>
<proteinExistence type="inferred from homology"/>
<dbReference type="Gene3D" id="1.10.10.10">
    <property type="entry name" value="Winged helix-like DNA-binding domain superfamily/Winged helix DNA-binding domain"/>
    <property type="match status" value="1"/>
</dbReference>
<dbReference type="PANTHER" id="PTHR18964">
    <property type="entry name" value="ROK (REPRESSOR, ORF, KINASE) FAMILY"/>
    <property type="match status" value="1"/>
</dbReference>
<dbReference type="PROSITE" id="PS01125">
    <property type="entry name" value="ROK"/>
    <property type="match status" value="1"/>
</dbReference>